<dbReference type="Proteomes" id="UP001528823">
    <property type="component" value="Unassembled WGS sequence"/>
</dbReference>
<protein>
    <submittedName>
        <fullName evidence="2">Uncharacterized protein</fullName>
    </submittedName>
</protein>
<name>A0ABT5UG98_9GAMM</name>
<evidence type="ECO:0000313" key="3">
    <source>
        <dbReference type="Proteomes" id="UP001528823"/>
    </source>
</evidence>
<evidence type="ECO:0000256" key="1">
    <source>
        <dbReference type="SAM" id="Coils"/>
    </source>
</evidence>
<evidence type="ECO:0000313" key="2">
    <source>
        <dbReference type="EMBL" id="MDE1465408.1"/>
    </source>
</evidence>
<accession>A0ABT5UG98</accession>
<keyword evidence="3" id="KW-1185">Reference proteome</keyword>
<dbReference type="RefSeq" id="WP_274691716.1">
    <property type="nucleotide sequence ID" value="NZ_JAPMOU010000062.1"/>
</dbReference>
<proteinExistence type="predicted"/>
<reference evidence="2 3" key="1">
    <citation type="submission" date="2022-11" db="EMBL/GenBank/DDBJ databases">
        <title>Spartinivicinus poritis sp. nov., isolated from scleractinian coral Porites lutea.</title>
        <authorList>
            <person name="Zhang G."/>
            <person name="Cai L."/>
            <person name="Wei Q."/>
        </authorList>
    </citation>
    <scope>NUCLEOTIDE SEQUENCE [LARGE SCALE GENOMIC DNA]</scope>
    <source>
        <strain evidence="2 3">A2-2</strain>
    </source>
</reference>
<keyword evidence="1" id="KW-0175">Coiled coil</keyword>
<sequence>MAITSIKHQISTTTRQINQLISQLEQLLLEAPDHQEAISILEDLQTYASALIDKTEATLNKTGAHHRSPEQCYEQDLAAVMEKW</sequence>
<dbReference type="EMBL" id="JAPMOU010000062">
    <property type="protein sequence ID" value="MDE1465408.1"/>
    <property type="molecule type" value="Genomic_DNA"/>
</dbReference>
<feature type="coiled-coil region" evidence="1">
    <location>
        <begin position="10"/>
        <end position="37"/>
    </location>
</feature>
<gene>
    <name evidence="2" type="ORF">ORQ98_25910</name>
</gene>
<comment type="caution">
    <text evidence="2">The sequence shown here is derived from an EMBL/GenBank/DDBJ whole genome shotgun (WGS) entry which is preliminary data.</text>
</comment>
<organism evidence="2 3">
    <name type="scientific">Spartinivicinus poritis</name>
    <dbReference type="NCBI Taxonomy" id="2994640"/>
    <lineage>
        <taxon>Bacteria</taxon>
        <taxon>Pseudomonadati</taxon>
        <taxon>Pseudomonadota</taxon>
        <taxon>Gammaproteobacteria</taxon>
        <taxon>Oceanospirillales</taxon>
        <taxon>Zooshikellaceae</taxon>
        <taxon>Spartinivicinus</taxon>
    </lineage>
</organism>